<dbReference type="Pfam" id="PF01917">
    <property type="entry name" value="Flagellin_arch-type"/>
    <property type="match status" value="1"/>
</dbReference>
<proteinExistence type="predicted"/>
<gene>
    <name evidence="1" type="ORF">DK846_07545</name>
</gene>
<sequence>MAGEAISSSILLIGAAVGAAFLIAAILPAIFSAGDTFGTVAHSADEKMKTDFRIVNTFASDTSIKVWMKNVGATRVSIYDIQKSDVYYGTITSIERYSYGLGGAAAKNFNYALGDAVDNGYWDIGETLEITITGLTIATTDTLSFTFATPNSIRRSVSFSRPT</sequence>
<keyword evidence="2" id="KW-1185">Reference proteome</keyword>
<dbReference type="AlphaFoldDB" id="A0A2V2N2M4"/>
<dbReference type="GeneID" id="97548501"/>
<comment type="caution">
    <text evidence="1">The sequence shown here is derived from an EMBL/GenBank/DDBJ whole genome shotgun (WGS) entry which is preliminary data.</text>
</comment>
<reference evidence="1 2" key="1">
    <citation type="submission" date="2018-05" db="EMBL/GenBank/DDBJ databases">
        <title>Draft genome of Methanospirillum lacunae Ki8-1.</title>
        <authorList>
            <person name="Dueholm M.S."/>
            <person name="Nielsen P.H."/>
            <person name="Bakmann L.F."/>
            <person name="Otzen D.E."/>
        </authorList>
    </citation>
    <scope>NUCLEOTIDE SEQUENCE [LARGE SCALE GENOMIC DNA]</scope>
    <source>
        <strain evidence="1 2">Ki8-1</strain>
    </source>
</reference>
<dbReference type="OrthoDB" id="135845at2157"/>
<dbReference type="RefSeq" id="WP_109968307.1">
    <property type="nucleotide sequence ID" value="NZ_CP176093.1"/>
</dbReference>
<evidence type="ECO:0000313" key="1">
    <source>
        <dbReference type="EMBL" id="PWR72795.1"/>
    </source>
</evidence>
<evidence type="ECO:0008006" key="3">
    <source>
        <dbReference type="Google" id="ProtNLM"/>
    </source>
</evidence>
<dbReference type="InterPro" id="IPR002774">
    <property type="entry name" value="Flagellin_arc-type"/>
</dbReference>
<dbReference type="GO" id="GO:0097588">
    <property type="term" value="P:archaeal or bacterial-type flagellum-dependent cell motility"/>
    <property type="evidence" value="ECO:0007669"/>
    <property type="project" value="InterPro"/>
</dbReference>
<name>A0A2V2N2M4_9EURY</name>
<dbReference type="GO" id="GO:0005198">
    <property type="term" value="F:structural molecule activity"/>
    <property type="evidence" value="ECO:0007669"/>
    <property type="project" value="InterPro"/>
</dbReference>
<dbReference type="EMBL" id="QGMY01000006">
    <property type="protein sequence ID" value="PWR72795.1"/>
    <property type="molecule type" value="Genomic_DNA"/>
</dbReference>
<protein>
    <recommendedName>
        <fullName evidence="3">Flagellin</fullName>
    </recommendedName>
</protein>
<dbReference type="Proteomes" id="UP000245657">
    <property type="component" value="Unassembled WGS sequence"/>
</dbReference>
<accession>A0A2V2N2M4</accession>
<evidence type="ECO:0000313" key="2">
    <source>
        <dbReference type="Proteomes" id="UP000245657"/>
    </source>
</evidence>
<organism evidence="1 2">
    <name type="scientific">Methanospirillum lacunae</name>
    <dbReference type="NCBI Taxonomy" id="668570"/>
    <lineage>
        <taxon>Archaea</taxon>
        <taxon>Methanobacteriati</taxon>
        <taxon>Methanobacteriota</taxon>
        <taxon>Stenosarchaea group</taxon>
        <taxon>Methanomicrobia</taxon>
        <taxon>Methanomicrobiales</taxon>
        <taxon>Methanospirillaceae</taxon>
        <taxon>Methanospirillum</taxon>
    </lineage>
</organism>